<feature type="domain" description="Protein export membrane protein SecD/SecF C-terminal" evidence="10">
    <location>
        <begin position="252"/>
        <end position="420"/>
    </location>
</feature>
<dbReference type="EMBL" id="MHHR01000020">
    <property type="protein sequence ID" value="OGY34135.1"/>
    <property type="molecule type" value="Genomic_DNA"/>
</dbReference>
<accession>A0A1G1X292</accession>
<keyword evidence="4 9" id="KW-0812">Transmembrane</keyword>
<evidence type="ECO:0000256" key="9">
    <source>
        <dbReference type="HAMAP-Rule" id="MF_01463"/>
    </source>
</evidence>
<keyword evidence="3 9" id="KW-1003">Cell membrane</keyword>
<sequence>MQRSTKRRLWWGLVVLILVGLSAWVASPWHPSITIGSFQRDLTYKLGLDLKGGTRLIYQAKIDTANGQDPAEALAGVRDVIERRVNSFGVSEPLIQTNKSGDEYRVIVELAGVQDPEEAKKLIGQTPLLDFRKEVTNNSEQSTDSIALPSFEQTGLSGKNLKRATVEFDQVTGTPQINLEFDSEGSELFAKITKENIGKRIAIYLDGIPISAPVVQSEITNGQAVISGGFALDEAKQLVRNLNSGALPVPIELIGQTVIGPSLGKTAISKSLLAGTVGLAAVMVWMIFYYRLPGIVASIALIIYAILFLAIIKLLPITLTLAGIAGLIMSIGMAVDANVLIFERFRENLKLGKTVPFAFKEGFTSAWSSINASNVSSLITGVVLYGFGTSIVRGFALTFAMGTIISMFTAITVSRGLLALVFTLQWTHKKWML</sequence>
<dbReference type="GO" id="GO:0005886">
    <property type="term" value="C:plasma membrane"/>
    <property type="evidence" value="ECO:0007669"/>
    <property type="project" value="UniProtKB-SubCell"/>
</dbReference>
<evidence type="ECO:0000313" key="14">
    <source>
        <dbReference type="Proteomes" id="UP000177528"/>
    </source>
</evidence>
<evidence type="ECO:0000256" key="2">
    <source>
        <dbReference type="ARBA" id="ARBA00022448"/>
    </source>
</evidence>
<dbReference type="Gene3D" id="3.30.1360.200">
    <property type="match status" value="1"/>
</dbReference>
<dbReference type="GO" id="GO:0043952">
    <property type="term" value="P:protein transport by the Sec complex"/>
    <property type="evidence" value="ECO:0007669"/>
    <property type="project" value="UniProtKB-UniRule"/>
</dbReference>
<dbReference type="InterPro" id="IPR048634">
    <property type="entry name" value="SecD_SecF_C"/>
</dbReference>
<organism evidence="13 14">
    <name type="scientific">Candidatus Andersenbacteria bacterium RIFCSPHIGHO2_12_FULL_45_11</name>
    <dbReference type="NCBI Taxonomy" id="1797281"/>
    <lineage>
        <taxon>Bacteria</taxon>
        <taxon>Candidatus Anderseniibacteriota</taxon>
    </lineage>
</organism>
<dbReference type="NCBIfam" id="TIGR00916">
    <property type="entry name" value="2A0604s01"/>
    <property type="match status" value="1"/>
</dbReference>
<comment type="caution">
    <text evidence="9">Lacks conserved residue(s) required for the propagation of feature annotation.</text>
</comment>
<keyword evidence="6 9" id="KW-1133">Transmembrane helix</keyword>
<dbReference type="SUPFAM" id="SSF82866">
    <property type="entry name" value="Multidrug efflux transporter AcrB transmembrane domain"/>
    <property type="match status" value="1"/>
</dbReference>
<protein>
    <recommendedName>
        <fullName evidence="9">Protein translocase subunit SecD</fullName>
    </recommendedName>
</protein>
<name>A0A1G1X292_9BACT</name>
<evidence type="ECO:0000256" key="7">
    <source>
        <dbReference type="ARBA" id="ARBA00023010"/>
    </source>
</evidence>
<comment type="caution">
    <text evidence="13">The sequence shown here is derived from an EMBL/GenBank/DDBJ whole genome shotgun (WGS) entry which is preliminary data.</text>
</comment>
<dbReference type="InterPro" id="IPR022813">
    <property type="entry name" value="SecD/SecF_arch_bac"/>
</dbReference>
<dbReference type="NCBIfam" id="TIGR01129">
    <property type="entry name" value="secD"/>
    <property type="match status" value="1"/>
</dbReference>
<keyword evidence="5 9" id="KW-0653">Protein transport</keyword>
<evidence type="ECO:0000259" key="10">
    <source>
        <dbReference type="Pfam" id="PF02355"/>
    </source>
</evidence>
<evidence type="ECO:0000256" key="6">
    <source>
        <dbReference type="ARBA" id="ARBA00022989"/>
    </source>
</evidence>
<dbReference type="InterPro" id="IPR005791">
    <property type="entry name" value="SecD"/>
</dbReference>
<dbReference type="Gene3D" id="3.30.70.3400">
    <property type="match status" value="1"/>
</dbReference>
<comment type="similarity">
    <text evidence="9">Belongs to the SecD/SecF family. SecD subfamily.</text>
</comment>
<dbReference type="PRINTS" id="PR01755">
    <property type="entry name" value="SECFTRNLCASE"/>
</dbReference>
<proteinExistence type="inferred from homology"/>
<keyword evidence="8 9" id="KW-0472">Membrane</keyword>
<dbReference type="GO" id="GO:0015450">
    <property type="term" value="F:protein-transporting ATPase activity"/>
    <property type="evidence" value="ECO:0007669"/>
    <property type="project" value="InterPro"/>
</dbReference>
<dbReference type="Pfam" id="PF22599">
    <property type="entry name" value="SecDF_P1_head"/>
    <property type="match status" value="1"/>
</dbReference>
<feature type="domain" description="Protein translocase subunit SecDF P1" evidence="11">
    <location>
        <begin position="77"/>
        <end position="134"/>
    </location>
</feature>
<dbReference type="HAMAP" id="MF_01463_B">
    <property type="entry name" value="SecD_B"/>
    <property type="match status" value="1"/>
</dbReference>
<dbReference type="GO" id="GO:0006605">
    <property type="term" value="P:protein targeting"/>
    <property type="evidence" value="ECO:0007669"/>
    <property type="project" value="UniProtKB-UniRule"/>
</dbReference>
<feature type="transmembrane region" description="Helical" evidence="9">
    <location>
        <begin position="321"/>
        <end position="342"/>
    </location>
</feature>
<dbReference type="Gene3D" id="1.20.1640.10">
    <property type="entry name" value="Multidrug efflux transporter AcrB transmembrane domain"/>
    <property type="match status" value="1"/>
</dbReference>
<dbReference type="PANTHER" id="PTHR30081">
    <property type="entry name" value="PROTEIN-EXPORT MEMBRANE PROTEIN SEC"/>
    <property type="match status" value="1"/>
</dbReference>
<evidence type="ECO:0000313" key="13">
    <source>
        <dbReference type="EMBL" id="OGY34135.1"/>
    </source>
</evidence>
<comment type="function">
    <text evidence="9">Part of the Sec protein translocase complex. Interacts with the SecYEG preprotein conducting channel. SecDF uses the proton motive force (PMF) to complete protein translocation after the ATP-dependent function of SecA.</text>
</comment>
<comment type="subunit">
    <text evidence="9">Forms a complex with SecF. Part of the essential Sec protein translocation apparatus which comprises SecA, SecYEG and auxiliary proteins SecDF. Other proteins may also be involved.</text>
</comment>
<evidence type="ECO:0000256" key="3">
    <source>
        <dbReference type="ARBA" id="ARBA00022475"/>
    </source>
</evidence>
<dbReference type="InterPro" id="IPR054384">
    <property type="entry name" value="SecDF_P1_head"/>
</dbReference>
<reference evidence="13 14" key="1">
    <citation type="journal article" date="2016" name="Nat. Commun.">
        <title>Thousands of microbial genomes shed light on interconnected biogeochemical processes in an aquifer system.</title>
        <authorList>
            <person name="Anantharaman K."/>
            <person name="Brown C.T."/>
            <person name="Hug L.A."/>
            <person name="Sharon I."/>
            <person name="Castelle C.J."/>
            <person name="Probst A.J."/>
            <person name="Thomas B.C."/>
            <person name="Singh A."/>
            <person name="Wilkins M.J."/>
            <person name="Karaoz U."/>
            <person name="Brodie E.L."/>
            <person name="Williams K.H."/>
            <person name="Hubbard S.S."/>
            <person name="Banfield J.F."/>
        </authorList>
    </citation>
    <scope>NUCLEOTIDE SEQUENCE [LARGE SCALE GENOMIC DNA]</scope>
</reference>
<keyword evidence="2 9" id="KW-0813">Transport</keyword>
<evidence type="ECO:0000256" key="5">
    <source>
        <dbReference type="ARBA" id="ARBA00022927"/>
    </source>
</evidence>
<comment type="subcellular location">
    <subcellularLocation>
        <location evidence="1 9">Cell membrane</location>
        <topology evidence="1 9">Multi-pass membrane protein</topology>
    </subcellularLocation>
</comment>
<gene>
    <name evidence="9" type="primary">secD</name>
    <name evidence="13" type="ORF">A3D99_00230</name>
</gene>
<dbReference type="PANTHER" id="PTHR30081:SF1">
    <property type="entry name" value="PROTEIN TRANSLOCASE SUBUNIT SECD"/>
    <property type="match status" value="1"/>
</dbReference>
<evidence type="ECO:0000256" key="1">
    <source>
        <dbReference type="ARBA" id="ARBA00004651"/>
    </source>
</evidence>
<feature type="transmembrane region" description="Helical" evidence="9">
    <location>
        <begin position="399"/>
        <end position="424"/>
    </location>
</feature>
<evidence type="ECO:0000259" key="11">
    <source>
        <dbReference type="Pfam" id="PF21760"/>
    </source>
</evidence>
<feature type="transmembrane region" description="Helical" evidence="9">
    <location>
        <begin position="363"/>
        <end position="387"/>
    </location>
</feature>
<feature type="domain" description="SecDF P1 head subdomain" evidence="12">
    <location>
        <begin position="152"/>
        <end position="249"/>
    </location>
</feature>
<dbReference type="InterPro" id="IPR048631">
    <property type="entry name" value="SecD_1st"/>
</dbReference>
<dbReference type="Pfam" id="PF21760">
    <property type="entry name" value="SecD_1st"/>
    <property type="match status" value="1"/>
</dbReference>
<dbReference type="InterPro" id="IPR055344">
    <property type="entry name" value="SecD_SecF_C_bact"/>
</dbReference>
<evidence type="ECO:0000256" key="8">
    <source>
        <dbReference type="ARBA" id="ARBA00023136"/>
    </source>
</evidence>
<feature type="transmembrane region" description="Helical" evidence="9">
    <location>
        <begin position="295"/>
        <end position="315"/>
    </location>
</feature>
<evidence type="ECO:0000256" key="4">
    <source>
        <dbReference type="ARBA" id="ARBA00022692"/>
    </source>
</evidence>
<dbReference type="Proteomes" id="UP000177528">
    <property type="component" value="Unassembled WGS sequence"/>
</dbReference>
<dbReference type="InterPro" id="IPR022645">
    <property type="entry name" value="SecD/SecF_bac"/>
</dbReference>
<evidence type="ECO:0000259" key="12">
    <source>
        <dbReference type="Pfam" id="PF22599"/>
    </source>
</evidence>
<keyword evidence="7 9" id="KW-0811">Translocation</keyword>
<feature type="transmembrane region" description="Helical" evidence="9">
    <location>
        <begin position="271"/>
        <end position="288"/>
    </location>
</feature>
<dbReference type="AlphaFoldDB" id="A0A1G1X292"/>
<dbReference type="Pfam" id="PF02355">
    <property type="entry name" value="SecD_SecF_C"/>
    <property type="match status" value="1"/>
</dbReference>
<dbReference type="GO" id="GO:0065002">
    <property type="term" value="P:intracellular protein transmembrane transport"/>
    <property type="evidence" value="ECO:0007669"/>
    <property type="project" value="UniProtKB-UniRule"/>
</dbReference>